<proteinExistence type="predicted"/>
<dbReference type="Proteomes" id="UP001480595">
    <property type="component" value="Unassembled WGS sequence"/>
</dbReference>
<dbReference type="RefSeq" id="XP_066716470.1">
    <property type="nucleotide sequence ID" value="XM_066857201.1"/>
</dbReference>
<feature type="region of interest" description="Disordered" evidence="1">
    <location>
        <begin position="44"/>
        <end position="63"/>
    </location>
</feature>
<evidence type="ECO:0000256" key="1">
    <source>
        <dbReference type="SAM" id="MobiDB-lite"/>
    </source>
</evidence>
<dbReference type="GeneID" id="92090264"/>
<evidence type="ECO:0000313" key="3">
    <source>
        <dbReference type="Proteomes" id="UP001480595"/>
    </source>
</evidence>
<name>A0ABR1VD84_9PEZI</name>
<organism evidence="2 3">
    <name type="scientific">Apiospora phragmitis</name>
    <dbReference type="NCBI Taxonomy" id="2905665"/>
    <lineage>
        <taxon>Eukaryota</taxon>
        <taxon>Fungi</taxon>
        <taxon>Dikarya</taxon>
        <taxon>Ascomycota</taxon>
        <taxon>Pezizomycotina</taxon>
        <taxon>Sordariomycetes</taxon>
        <taxon>Xylariomycetidae</taxon>
        <taxon>Amphisphaeriales</taxon>
        <taxon>Apiosporaceae</taxon>
        <taxon>Apiospora</taxon>
    </lineage>
</organism>
<keyword evidence="3" id="KW-1185">Reference proteome</keyword>
<dbReference type="EMBL" id="JAQQWL010000006">
    <property type="protein sequence ID" value="KAK8069176.1"/>
    <property type="molecule type" value="Genomic_DNA"/>
</dbReference>
<gene>
    <name evidence="2" type="ORF">PG994_005792</name>
</gene>
<accession>A0ABR1VD84</accession>
<protein>
    <submittedName>
        <fullName evidence="2">Uncharacterized protein</fullName>
    </submittedName>
</protein>
<evidence type="ECO:0000313" key="2">
    <source>
        <dbReference type="EMBL" id="KAK8069176.1"/>
    </source>
</evidence>
<reference evidence="2 3" key="1">
    <citation type="submission" date="2023-01" db="EMBL/GenBank/DDBJ databases">
        <title>Analysis of 21 Apiospora genomes using comparative genomics revels a genus with tremendous synthesis potential of carbohydrate active enzymes and secondary metabolites.</title>
        <authorList>
            <person name="Sorensen T."/>
        </authorList>
    </citation>
    <scope>NUCLEOTIDE SEQUENCE [LARGE SCALE GENOMIC DNA]</scope>
    <source>
        <strain evidence="2 3">CBS 135458</strain>
    </source>
</reference>
<comment type="caution">
    <text evidence="2">The sequence shown here is derived from an EMBL/GenBank/DDBJ whole genome shotgun (WGS) entry which is preliminary data.</text>
</comment>
<sequence>MRKGHADFAEDTIVHRLLGPAEAANCLAAAGLIFGNRPTVPRAAAAASRESDRGGLPWAHRRRRRRAEQDCLGRAQHALLDGVRSSTVGFGPSFAGRESCARNPPHDHGHTSLDIAGLGGLEQLGYQVLVAFGVSHGLY</sequence>